<reference evidence="2" key="1">
    <citation type="submission" date="2020-10" db="EMBL/GenBank/DDBJ databases">
        <title>Unveiling of a novel bifunctional photoreceptor, Dualchrome1, isolated from a cosmopolitan green alga.</title>
        <authorList>
            <person name="Suzuki S."/>
            <person name="Kawachi M."/>
        </authorList>
    </citation>
    <scope>NUCLEOTIDE SEQUENCE</scope>
    <source>
        <strain evidence="2">NIES 2893</strain>
    </source>
</reference>
<dbReference type="SUPFAM" id="SSF50985">
    <property type="entry name" value="RCC1/BLIP-II"/>
    <property type="match status" value="1"/>
</dbReference>
<protein>
    <submittedName>
        <fullName evidence="2">Uncharacterized protein</fullName>
    </submittedName>
</protein>
<dbReference type="PANTHER" id="PTHR45982:SF1">
    <property type="entry name" value="REGULATOR OF CHROMOSOME CONDENSATION"/>
    <property type="match status" value="1"/>
</dbReference>
<accession>A0A830HAI4</accession>
<feature type="repeat" description="RCC1" evidence="1">
    <location>
        <begin position="116"/>
        <end position="154"/>
    </location>
</feature>
<dbReference type="Pfam" id="PF13540">
    <property type="entry name" value="RCC1_2"/>
    <property type="match status" value="4"/>
</dbReference>
<dbReference type="GO" id="GO:0005085">
    <property type="term" value="F:guanyl-nucleotide exchange factor activity"/>
    <property type="evidence" value="ECO:0007669"/>
    <property type="project" value="TreeGrafter"/>
</dbReference>
<name>A0A830HAI4_9CHLO</name>
<feature type="repeat" description="RCC1" evidence="1">
    <location>
        <begin position="156"/>
        <end position="194"/>
    </location>
</feature>
<dbReference type="GO" id="GO:0005737">
    <property type="term" value="C:cytoplasm"/>
    <property type="evidence" value="ECO:0007669"/>
    <property type="project" value="TreeGrafter"/>
</dbReference>
<gene>
    <name evidence="2" type="ORF">PPROV_000250300</name>
</gene>
<feature type="repeat" description="RCC1" evidence="1">
    <location>
        <begin position="196"/>
        <end position="234"/>
    </location>
</feature>
<evidence type="ECO:0000313" key="3">
    <source>
        <dbReference type="Proteomes" id="UP000660262"/>
    </source>
</evidence>
<dbReference type="Proteomes" id="UP000660262">
    <property type="component" value="Unassembled WGS sequence"/>
</dbReference>
<organism evidence="2 3">
    <name type="scientific">Pycnococcus provasolii</name>
    <dbReference type="NCBI Taxonomy" id="41880"/>
    <lineage>
        <taxon>Eukaryota</taxon>
        <taxon>Viridiplantae</taxon>
        <taxon>Chlorophyta</taxon>
        <taxon>Pseudoscourfieldiophyceae</taxon>
        <taxon>Pseudoscourfieldiales</taxon>
        <taxon>Pycnococcaceae</taxon>
        <taxon>Pycnococcus</taxon>
    </lineage>
</organism>
<evidence type="ECO:0000313" key="2">
    <source>
        <dbReference type="EMBL" id="GHP03748.1"/>
    </source>
</evidence>
<dbReference type="PANTHER" id="PTHR45982">
    <property type="entry name" value="REGULATOR OF CHROMOSOME CONDENSATION"/>
    <property type="match status" value="1"/>
</dbReference>
<dbReference type="PROSITE" id="PS50012">
    <property type="entry name" value="RCC1_3"/>
    <property type="match status" value="3"/>
</dbReference>
<dbReference type="OrthoDB" id="5370059at2759"/>
<dbReference type="InterPro" id="IPR051553">
    <property type="entry name" value="Ran_GTPase-activating"/>
</dbReference>
<dbReference type="Gene3D" id="2.130.10.30">
    <property type="entry name" value="Regulator of chromosome condensation 1/beta-lactamase-inhibitor protein II"/>
    <property type="match status" value="1"/>
</dbReference>
<dbReference type="InterPro" id="IPR000408">
    <property type="entry name" value="Reg_chr_condens"/>
</dbReference>
<evidence type="ECO:0000256" key="1">
    <source>
        <dbReference type="PROSITE-ProRule" id="PRU00235"/>
    </source>
</evidence>
<dbReference type="EMBL" id="BNJQ01000006">
    <property type="protein sequence ID" value="GHP03748.1"/>
    <property type="molecule type" value="Genomic_DNA"/>
</dbReference>
<keyword evidence="3" id="KW-1185">Reference proteome</keyword>
<sequence>MPPHTRRVTLLAHAALAYDALRLVFFPWQRERRIARECERTRIARMPRTFAAGWLYSVAIRRDGTTELWGNIADMIRNIPIRSYNDCCVNDGDLKFAAIERVAASATHLLQLRRNGSVVCWGVNDEGQAPPEGVDGDFVEIAAGRTHSMALRRDGSGIACWGDNDEGQAPPEGVEGDFVMIAAGGAHSMALRRDGSGIACWGYNEDGQAPPEGVEGDFVAIDAGTAHSLALRRDGTIEGWGWNLFGQAPPDGRAGPFGRVDV</sequence>
<dbReference type="InterPro" id="IPR009091">
    <property type="entry name" value="RCC1/BLIP-II"/>
</dbReference>
<proteinExistence type="predicted"/>
<comment type="caution">
    <text evidence="2">The sequence shown here is derived from an EMBL/GenBank/DDBJ whole genome shotgun (WGS) entry which is preliminary data.</text>
</comment>
<dbReference type="AlphaFoldDB" id="A0A830HAI4"/>